<accession>A0A0U0W1K2</accession>
<organism evidence="1 2">
    <name type="scientific">Mycobacterium bohemicum DSM 44277</name>
    <dbReference type="NCBI Taxonomy" id="1236609"/>
    <lineage>
        <taxon>Bacteria</taxon>
        <taxon>Bacillati</taxon>
        <taxon>Actinomycetota</taxon>
        <taxon>Actinomycetes</taxon>
        <taxon>Mycobacteriales</taxon>
        <taxon>Mycobacteriaceae</taxon>
        <taxon>Mycobacterium</taxon>
    </lineage>
</organism>
<sequence>MYGPINYYGYQETPMWNPGFNQWGFNFFGVWIPL</sequence>
<dbReference type="Proteomes" id="UP000198875">
    <property type="component" value="Unassembled WGS sequence"/>
</dbReference>
<protein>
    <submittedName>
        <fullName evidence="1">Uncharacterized protein</fullName>
    </submittedName>
</protein>
<reference evidence="1 2" key="1">
    <citation type="submission" date="2015-03" db="EMBL/GenBank/DDBJ databases">
        <authorList>
            <person name="Murphy D."/>
        </authorList>
    </citation>
    <scope>NUCLEOTIDE SEQUENCE [LARGE SCALE GENOMIC DNA]</scope>
    <source>
        <strain evidence="1 2">DSM 44277</strain>
    </source>
</reference>
<dbReference type="AlphaFoldDB" id="A0A0U0W1K2"/>
<name>A0A0U0W1K2_MYCBE</name>
<proteinExistence type="predicted"/>
<gene>
    <name evidence="1" type="ORF">BN971_00179</name>
</gene>
<evidence type="ECO:0000313" key="1">
    <source>
        <dbReference type="EMBL" id="CPR02316.1"/>
    </source>
</evidence>
<dbReference type="EMBL" id="CSTD01000001">
    <property type="protein sequence ID" value="CPR02316.1"/>
    <property type="molecule type" value="Genomic_DNA"/>
</dbReference>
<evidence type="ECO:0000313" key="2">
    <source>
        <dbReference type="Proteomes" id="UP000198875"/>
    </source>
</evidence>